<evidence type="ECO:0000256" key="1">
    <source>
        <dbReference type="SAM" id="Phobius"/>
    </source>
</evidence>
<keyword evidence="1" id="KW-1133">Transmembrane helix</keyword>
<feature type="transmembrane region" description="Helical" evidence="1">
    <location>
        <begin position="113"/>
        <end position="133"/>
    </location>
</feature>
<protein>
    <submittedName>
        <fullName evidence="2">Uncharacterized protein</fullName>
    </submittedName>
</protein>
<evidence type="ECO:0000313" key="3">
    <source>
        <dbReference type="Proteomes" id="UP000002026"/>
    </source>
</evidence>
<dbReference type="RefSeq" id="WP_012797577.1">
    <property type="nucleotide sequence ID" value="NC_013165.1"/>
</dbReference>
<dbReference type="EMBL" id="CP001684">
    <property type="protein sequence ID" value="ACV21470.1"/>
    <property type="molecule type" value="Genomic_DNA"/>
</dbReference>
<dbReference type="Proteomes" id="UP000002026">
    <property type="component" value="Chromosome"/>
</dbReference>
<dbReference type="HOGENOM" id="CLU_1608005_0_0_11"/>
<name>C7N2U9_SLAHD</name>
<keyword evidence="3" id="KW-1185">Reference proteome</keyword>
<feature type="transmembrane region" description="Helical" evidence="1">
    <location>
        <begin position="153"/>
        <end position="172"/>
    </location>
</feature>
<sequence>MKRNSWSNAYNIMLPLWLLVFWPSYLWLLLIPLNYLIDRMVLKWSLKDMPEAGAFCRRHTWKICLAGFASDFVGMLVLLVAFLVPTLVADPSQSNALLDAIEYGIGFNPFSNIVAFLVVALAVAVSGLCIYALDRFILVRAGLTPEQAKRSALRLALITAPYLYFFPSGILYGPSFFYEM</sequence>
<dbReference type="AlphaFoldDB" id="C7N2U9"/>
<feature type="transmembrane region" description="Helical" evidence="1">
    <location>
        <begin position="12"/>
        <end position="37"/>
    </location>
</feature>
<evidence type="ECO:0000313" key="2">
    <source>
        <dbReference type="EMBL" id="ACV21470.1"/>
    </source>
</evidence>
<accession>C7N2U9</accession>
<feature type="transmembrane region" description="Helical" evidence="1">
    <location>
        <begin position="63"/>
        <end position="84"/>
    </location>
</feature>
<gene>
    <name evidence="2" type="ordered locus">Shel_04090</name>
</gene>
<organism evidence="2 3">
    <name type="scientific">Slackia heliotrinireducens (strain ATCC 29202 / DSM 20476 / NCTC 11029 / RHS 1)</name>
    <name type="common">Peptococcus heliotrinreducens</name>
    <dbReference type="NCBI Taxonomy" id="471855"/>
    <lineage>
        <taxon>Bacteria</taxon>
        <taxon>Bacillati</taxon>
        <taxon>Actinomycetota</taxon>
        <taxon>Coriobacteriia</taxon>
        <taxon>Eggerthellales</taxon>
        <taxon>Eggerthellaceae</taxon>
        <taxon>Slackia</taxon>
    </lineage>
</organism>
<reference evidence="2 3" key="1">
    <citation type="journal article" date="2009" name="Stand. Genomic Sci.">
        <title>Complete genome sequence of Slackia heliotrinireducens type strain (RHS 1).</title>
        <authorList>
            <person name="Pukall R."/>
            <person name="Lapidus A."/>
            <person name="Nolan M."/>
            <person name="Copeland A."/>
            <person name="Glavina Del Rio T."/>
            <person name="Lucas S."/>
            <person name="Chen F."/>
            <person name="Tice H."/>
            <person name="Cheng J.F."/>
            <person name="Chertkov O."/>
            <person name="Bruce D."/>
            <person name="Goodwin L."/>
            <person name="Kuske C."/>
            <person name="Brettin T."/>
            <person name="Detter J.C."/>
            <person name="Han C."/>
            <person name="Pitluck S."/>
            <person name="Pati A."/>
            <person name="Mavrommatis K."/>
            <person name="Ivanova N."/>
            <person name="Ovchinnikova G."/>
            <person name="Chen A."/>
            <person name="Palaniappan K."/>
            <person name="Schneider S."/>
            <person name="Rohde M."/>
            <person name="Chain P."/>
            <person name="D'haeseleer P."/>
            <person name="Goker M."/>
            <person name="Bristow J."/>
            <person name="Eisen J.A."/>
            <person name="Markowitz V."/>
            <person name="Kyrpides N.C."/>
            <person name="Klenk H.P."/>
            <person name="Hugenholtz P."/>
        </authorList>
    </citation>
    <scope>NUCLEOTIDE SEQUENCE [LARGE SCALE GENOMIC DNA]</scope>
    <source>
        <strain evidence="3">ATCC 29202 / DSM 20476 / NCTC 11029 / RHS 1</strain>
    </source>
</reference>
<dbReference type="eggNOG" id="ENOG5032WY7">
    <property type="taxonomic scope" value="Bacteria"/>
</dbReference>
<keyword evidence="1" id="KW-0812">Transmembrane</keyword>
<keyword evidence="1" id="KW-0472">Membrane</keyword>
<dbReference type="KEGG" id="shi:Shel_04090"/>
<proteinExistence type="predicted"/>